<keyword evidence="1" id="KW-0418">Kinase</keyword>
<organism evidence="1 2">
    <name type="scientific">Candidatus Nitrosomaritimum aestuariumsis</name>
    <dbReference type="NCBI Taxonomy" id="3342354"/>
    <lineage>
        <taxon>Archaea</taxon>
        <taxon>Nitrososphaerota</taxon>
        <taxon>Nitrososphaeria</taxon>
        <taxon>Nitrosopumilales</taxon>
        <taxon>Nitrosopumilaceae</taxon>
        <taxon>Candidatus Nitrosomaritimum</taxon>
    </lineage>
</organism>
<feature type="non-terminal residue" evidence="1">
    <location>
        <position position="1"/>
    </location>
</feature>
<name>A0AC60VZ81_9ARCH</name>
<evidence type="ECO:0000313" key="2">
    <source>
        <dbReference type="Proteomes" id="UP000559653"/>
    </source>
</evidence>
<comment type="caution">
    <text evidence="1">The sequence shown here is derived from an EMBL/GenBank/DDBJ whole genome shotgun (WGS) entry which is preliminary data.</text>
</comment>
<reference evidence="1 2" key="1">
    <citation type="journal article" date="2020" name="Appl. Environ. Microbiol.">
        <title>Genomic Characteristics of a Novel Species of Ammonia-Oxidizing Archaea from the Jiulong River Estuary.</title>
        <authorList>
            <person name="Zou D."/>
            <person name="Wan R."/>
            <person name="Han L."/>
            <person name="Xu M.N."/>
            <person name="Liu Y."/>
            <person name="Liu H."/>
            <person name="Kao S.J."/>
            <person name="Li M."/>
        </authorList>
    </citation>
    <scope>NUCLEOTIDE SEQUENCE [LARGE SCALE GENOMIC DNA]</scope>
    <source>
        <strain evidence="1">W1bin1</strain>
    </source>
</reference>
<proteinExistence type="predicted"/>
<protein>
    <submittedName>
        <fullName evidence="1">HAMP domain-containing histidine kinase</fullName>
    </submittedName>
</protein>
<dbReference type="EMBL" id="JACEMZ010000049">
    <property type="protein sequence ID" value="MBA4452859.1"/>
    <property type="molecule type" value="Genomic_DNA"/>
</dbReference>
<sequence>NVLLEFEDTGTGFSYMDKKEIFELLSTTKQTGTGLGLVSCKQIIENHGGSISVKENPTRFIVKIPKNDSNP</sequence>
<evidence type="ECO:0000313" key="1">
    <source>
        <dbReference type="EMBL" id="MBA4452859.1"/>
    </source>
</evidence>
<gene>
    <name evidence="1" type="ORF">H2B03_06820</name>
</gene>
<dbReference type="Proteomes" id="UP000559653">
    <property type="component" value="Unassembled WGS sequence"/>
</dbReference>
<keyword evidence="1" id="KW-0808">Transferase</keyword>
<accession>A0AC60VZ81</accession>